<gene>
    <name evidence="1" type="ORF">SAMN06265371_10529</name>
</gene>
<name>A0A238X7D5_9FLAO</name>
<reference evidence="1 2" key="1">
    <citation type="submission" date="2017-06" db="EMBL/GenBank/DDBJ databases">
        <authorList>
            <person name="Kim H.J."/>
            <person name="Triplett B.A."/>
        </authorList>
    </citation>
    <scope>NUCLEOTIDE SEQUENCE [LARGE SCALE GENOMIC DNA]</scope>
    <source>
        <strain evidence="1 2">DSM 29150</strain>
    </source>
</reference>
<dbReference type="Proteomes" id="UP000198384">
    <property type="component" value="Unassembled WGS sequence"/>
</dbReference>
<proteinExistence type="predicted"/>
<organism evidence="1 2">
    <name type="scientific">Lutibacter agarilyticus</name>
    <dbReference type="NCBI Taxonomy" id="1109740"/>
    <lineage>
        <taxon>Bacteria</taxon>
        <taxon>Pseudomonadati</taxon>
        <taxon>Bacteroidota</taxon>
        <taxon>Flavobacteriia</taxon>
        <taxon>Flavobacteriales</taxon>
        <taxon>Flavobacteriaceae</taxon>
        <taxon>Lutibacter</taxon>
    </lineage>
</organism>
<evidence type="ECO:0000313" key="2">
    <source>
        <dbReference type="Proteomes" id="UP000198384"/>
    </source>
</evidence>
<dbReference type="AlphaFoldDB" id="A0A238X7D5"/>
<dbReference type="RefSeq" id="WP_089381536.1">
    <property type="nucleotide sequence ID" value="NZ_FZNT01000005.1"/>
</dbReference>
<accession>A0A238X7D5</accession>
<dbReference type="OrthoDB" id="9773531at2"/>
<dbReference type="EMBL" id="FZNT01000005">
    <property type="protein sequence ID" value="SNR54532.1"/>
    <property type="molecule type" value="Genomic_DNA"/>
</dbReference>
<evidence type="ECO:0000313" key="1">
    <source>
        <dbReference type="EMBL" id="SNR54532.1"/>
    </source>
</evidence>
<keyword evidence="2" id="KW-1185">Reference proteome</keyword>
<sequence>MISKLPINDVFAIALDTELNLRDTGNRNYWINLIDEIRIPFSGKLTRNKYYLHYTIVLTNEY</sequence>
<protein>
    <submittedName>
        <fullName evidence="1">Uncharacterized protein</fullName>
    </submittedName>
</protein>